<keyword evidence="1" id="KW-0472">Membrane</keyword>
<reference evidence="2 3" key="1">
    <citation type="submission" date="2019-07" db="EMBL/GenBank/DDBJ databases">
        <title>Novel species isolated from glacier.</title>
        <authorList>
            <person name="Liu Q."/>
            <person name="Xin Y.-H."/>
        </authorList>
    </citation>
    <scope>NUCLEOTIDE SEQUENCE [LARGE SCALE GENOMIC DNA]</scope>
    <source>
        <strain evidence="2 3">LB1R16</strain>
    </source>
</reference>
<keyword evidence="1" id="KW-1133">Transmembrane helix</keyword>
<dbReference type="PROSITE" id="PS50895">
    <property type="entry name" value="SURF1"/>
    <property type="match status" value="1"/>
</dbReference>
<keyword evidence="3" id="KW-1185">Reference proteome</keyword>
<dbReference type="InterPro" id="IPR002994">
    <property type="entry name" value="Surf1/Shy1"/>
</dbReference>
<keyword evidence="1" id="KW-1003">Cell membrane</keyword>
<dbReference type="Proteomes" id="UP000317894">
    <property type="component" value="Unassembled WGS sequence"/>
</dbReference>
<protein>
    <recommendedName>
        <fullName evidence="1">SURF1-like protein</fullName>
    </recommendedName>
</protein>
<dbReference type="RefSeq" id="WP_144237424.1">
    <property type="nucleotide sequence ID" value="NZ_VJWA01000002.1"/>
</dbReference>
<dbReference type="OrthoDB" id="6079986at2"/>
<accession>A0A552U7S0</accession>
<feature type="transmembrane region" description="Helical" evidence="1">
    <location>
        <begin position="6"/>
        <end position="25"/>
    </location>
</feature>
<dbReference type="Pfam" id="PF02104">
    <property type="entry name" value="SURF1"/>
    <property type="match status" value="1"/>
</dbReference>
<sequence>MKRLPLWPTLFTLVAVAFMIGAGFWQLQRREWKHDLITKLELAPRLPPVTPREFFKAMVGEGSVQYRRAVVTCRPGRVAPYDLKGGASAGGQSGFLVLVACRTPAVQNGRAPDIVVVAGFSPRPDVAPLTIDEEFEGTVIERPYGDAKDRPMFMLMPRTAVAPLTPARVPTPGDLPDSHLSYAFQWFAFATTLTIIYGIFVLRRNRAPR</sequence>
<keyword evidence="1" id="KW-0812">Transmembrane</keyword>
<dbReference type="AlphaFoldDB" id="A0A552U7S0"/>
<comment type="subcellular location">
    <subcellularLocation>
        <location evidence="1">Cell membrane</location>
        <topology evidence="1">Multi-pass membrane protein</topology>
    </subcellularLocation>
</comment>
<feature type="transmembrane region" description="Helical" evidence="1">
    <location>
        <begin position="183"/>
        <end position="202"/>
    </location>
</feature>
<evidence type="ECO:0000256" key="1">
    <source>
        <dbReference type="RuleBase" id="RU363076"/>
    </source>
</evidence>
<proteinExistence type="inferred from homology"/>
<evidence type="ECO:0000313" key="3">
    <source>
        <dbReference type="Proteomes" id="UP000317894"/>
    </source>
</evidence>
<organism evidence="2 3">
    <name type="scientific">Glacieibacterium frigidum</name>
    <dbReference type="NCBI Taxonomy" id="2593303"/>
    <lineage>
        <taxon>Bacteria</taxon>
        <taxon>Pseudomonadati</taxon>
        <taxon>Pseudomonadota</taxon>
        <taxon>Alphaproteobacteria</taxon>
        <taxon>Sphingomonadales</taxon>
        <taxon>Sphingosinicellaceae</taxon>
        <taxon>Glacieibacterium</taxon>
    </lineage>
</organism>
<comment type="caution">
    <text evidence="2">The sequence shown here is derived from an EMBL/GenBank/DDBJ whole genome shotgun (WGS) entry which is preliminary data.</text>
</comment>
<comment type="similarity">
    <text evidence="1">Belongs to the SURF1 family.</text>
</comment>
<evidence type="ECO:0000313" key="2">
    <source>
        <dbReference type="EMBL" id="TRW14219.1"/>
    </source>
</evidence>
<name>A0A552U7S0_9SPHN</name>
<dbReference type="GO" id="GO:0005886">
    <property type="term" value="C:plasma membrane"/>
    <property type="evidence" value="ECO:0007669"/>
    <property type="project" value="UniProtKB-SubCell"/>
</dbReference>
<gene>
    <name evidence="2" type="ORF">FMM06_10900</name>
</gene>
<dbReference type="EMBL" id="VJWA01000002">
    <property type="protein sequence ID" value="TRW14219.1"/>
    <property type="molecule type" value="Genomic_DNA"/>
</dbReference>